<dbReference type="Pfam" id="PF18592">
    <property type="entry name" value="Tho1_MOS11_C"/>
    <property type="match status" value="1"/>
</dbReference>
<dbReference type="Pfam" id="PF02037">
    <property type="entry name" value="SAP"/>
    <property type="match status" value="1"/>
</dbReference>
<dbReference type="PROSITE" id="PS50800">
    <property type="entry name" value="SAP"/>
    <property type="match status" value="1"/>
</dbReference>
<sequence length="244" mass="26826">MADSEITLENLPKLKVAELKKACKDQGLPVSGTKAELLTRLQESLQLQVTEEDGVDEGDDSEQDINLEDTLEAEASIEEDSKDNISTEPPIKKIVLDKDDSGEPKSTEAKIVISKGLTDEERLQKRAAKFGVQSEDAKKKSRAERFGIVDKSSSGGGNKIVSTPVAAEDLDKLKQRAERFGAVVSNQLSKLDEEEKIAKRKERFGAVLSPTTNKNNKISDINSTLSPAEQEKKRKRAERFGLTT</sequence>
<dbReference type="Gene3D" id="1.10.720.30">
    <property type="entry name" value="SAP domain"/>
    <property type="match status" value="1"/>
</dbReference>
<feature type="compositionally biased region" description="Acidic residues" evidence="3">
    <location>
        <begin position="50"/>
        <end position="81"/>
    </location>
</feature>
<protein>
    <recommendedName>
        <fullName evidence="4">SAP domain-containing protein</fullName>
    </recommendedName>
</protein>
<dbReference type="Proteomes" id="UP000030746">
    <property type="component" value="Unassembled WGS sequence"/>
</dbReference>
<dbReference type="EMBL" id="KB201392">
    <property type="protein sequence ID" value="ESO96726.1"/>
    <property type="molecule type" value="Genomic_DNA"/>
</dbReference>
<dbReference type="GO" id="GO:0016973">
    <property type="term" value="P:poly(A)+ mRNA export from nucleus"/>
    <property type="evidence" value="ECO:0007669"/>
    <property type="project" value="TreeGrafter"/>
</dbReference>
<dbReference type="SMART" id="SM00513">
    <property type="entry name" value="SAP"/>
    <property type="match status" value="1"/>
</dbReference>
<dbReference type="KEGG" id="lgi:LOTGIDRAFT_239238"/>
<dbReference type="PANTHER" id="PTHR46551">
    <property type="entry name" value="SAP DOMAIN-CONTAINING RIBONUCLEOPROTEIN"/>
    <property type="match status" value="1"/>
</dbReference>
<dbReference type="InterPro" id="IPR036361">
    <property type="entry name" value="SAP_dom_sf"/>
</dbReference>
<dbReference type="OrthoDB" id="5837849at2759"/>
<comment type="similarity">
    <text evidence="2">Belongs to the SAP domain-containing ribonucleoprotein family.</text>
</comment>
<organism evidence="5 6">
    <name type="scientific">Lottia gigantea</name>
    <name type="common">Giant owl limpet</name>
    <dbReference type="NCBI Taxonomy" id="225164"/>
    <lineage>
        <taxon>Eukaryota</taxon>
        <taxon>Metazoa</taxon>
        <taxon>Spiralia</taxon>
        <taxon>Lophotrochozoa</taxon>
        <taxon>Mollusca</taxon>
        <taxon>Gastropoda</taxon>
        <taxon>Patellogastropoda</taxon>
        <taxon>Lottioidea</taxon>
        <taxon>Lottiidae</taxon>
        <taxon>Lottia</taxon>
    </lineage>
</organism>
<dbReference type="HOGENOM" id="CLU_073926_0_0_1"/>
<proteinExistence type="inferred from homology"/>
<dbReference type="OMA" id="ETPTKKH"/>
<name>V4ASK9_LOTGI</name>
<keyword evidence="6" id="KW-1185">Reference proteome</keyword>
<reference evidence="5 6" key="1">
    <citation type="journal article" date="2013" name="Nature">
        <title>Insights into bilaterian evolution from three spiralian genomes.</title>
        <authorList>
            <person name="Simakov O."/>
            <person name="Marletaz F."/>
            <person name="Cho S.J."/>
            <person name="Edsinger-Gonzales E."/>
            <person name="Havlak P."/>
            <person name="Hellsten U."/>
            <person name="Kuo D.H."/>
            <person name="Larsson T."/>
            <person name="Lv J."/>
            <person name="Arendt D."/>
            <person name="Savage R."/>
            <person name="Osoegawa K."/>
            <person name="de Jong P."/>
            <person name="Grimwood J."/>
            <person name="Chapman J.A."/>
            <person name="Shapiro H."/>
            <person name="Aerts A."/>
            <person name="Otillar R.P."/>
            <person name="Terry A.Y."/>
            <person name="Boore J.L."/>
            <person name="Grigoriev I.V."/>
            <person name="Lindberg D.R."/>
            <person name="Seaver E.C."/>
            <person name="Weisblat D.A."/>
            <person name="Putnam N.H."/>
            <person name="Rokhsar D.S."/>
        </authorList>
    </citation>
    <scope>NUCLEOTIDE SEQUENCE [LARGE SCALE GENOMIC DNA]</scope>
</reference>
<accession>V4ASK9</accession>
<keyword evidence="1" id="KW-0597">Phosphoprotein</keyword>
<feature type="compositionally biased region" description="Basic and acidic residues" evidence="3">
    <location>
        <begin position="82"/>
        <end position="107"/>
    </location>
</feature>
<evidence type="ECO:0000259" key="4">
    <source>
        <dbReference type="PROSITE" id="PS50800"/>
    </source>
</evidence>
<dbReference type="CTD" id="20251009"/>
<dbReference type="GeneID" id="20251009"/>
<feature type="domain" description="SAP" evidence="4">
    <location>
        <begin position="11"/>
        <end position="45"/>
    </location>
</feature>
<dbReference type="GO" id="GO:0005634">
    <property type="term" value="C:nucleus"/>
    <property type="evidence" value="ECO:0007669"/>
    <property type="project" value="TreeGrafter"/>
</dbReference>
<evidence type="ECO:0000313" key="6">
    <source>
        <dbReference type="Proteomes" id="UP000030746"/>
    </source>
</evidence>
<evidence type="ECO:0000256" key="1">
    <source>
        <dbReference type="ARBA" id="ARBA00022553"/>
    </source>
</evidence>
<dbReference type="AlphaFoldDB" id="V4ASK9"/>
<evidence type="ECO:0000256" key="2">
    <source>
        <dbReference type="ARBA" id="ARBA00046328"/>
    </source>
</evidence>
<feature type="compositionally biased region" description="Polar residues" evidence="3">
    <location>
        <begin position="209"/>
        <end position="227"/>
    </location>
</feature>
<gene>
    <name evidence="5" type="ORF">LOTGIDRAFT_239238</name>
</gene>
<feature type="region of interest" description="Disordered" evidence="3">
    <location>
        <begin position="49"/>
        <end position="107"/>
    </location>
</feature>
<dbReference type="InterPro" id="IPR052240">
    <property type="entry name" value="SAP_domain_ribonucleoprotein"/>
</dbReference>
<dbReference type="PANTHER" id="PTHR46551:SF1">
    <property type="entry name" value="SAP DOMAIN-CONTAINING RIBONUCLEOPROTEIN"/>
    <property type="match status" value="1"/>
</dbReference>
<dbReference type="STRING" id="225164.V4ASK9"/>
<evidence type="ECO:0000313" key="5">
    <source>
        <dbReference type="EMBL" id="ESO96726.1"/>
    </source>
</evidence>
<evidence type="ECO:0000256" key="3">
    <source>
        <dbReference type="SAM" id="MobiDB-lite"/>
    </source>
</evidence>
<dbReference type="SUPFAM" id="SSF68906">
    <property type="entry name" value="SAP domain"/>
    <property type="match status" value="1"/>
</dbReference>
<feature type="region of interest" description="Disordered" evidence="3">
    <location>
        <begin position="208"/>
        <end position="244"/>
    </location>
</feature>
<dbReference type="RefSeq" id="XP_009052586.1">
    <property type="nucleotide sequence ID" value="XM_009054338.1"/>
</dbReference>
<dbReference type="InterPro" id="IPR040746">
    <property type="entry name" value="THO1_MOS11_C"/>
</dbReference>
<dbReference type="InterPro" id="IPR003034">
    <property type="entry name" value="SAP_dom"/>
</dbReference>